<dbReference type="PANTHER" id="PTHR12353:SF31">
    <property type="entry name" value="LD44824P"/>
    <property type="match status" value="1"/>
</dbReference>
<dbReference type="EMBL" id="CH916367">
    <property type="protein sequence ID" value="EDW01474.1"/>
    <property type="molecule type" value="Genomic_DNA"/>
</dbReference>
<dbReference type="GO" id="GO:0098978">
    <property type="term" value="C:glutamatergic synapse"/>
    <property type="evidence" value="ECO:0007669"/>
    <property type="project" value="TreeGrafter"/>
</dbReference>
<evidence type="ECO:0000313" key="3">
    <source>
        <dbReference type="EMBL" id="EDW01474.1"/>
    </source>
</evidence>
<dbReference type="PANTHER" id="PTHR12353">
    <property type="entry name" value="DISKS LARGE-ASSOCIATED PROTEIN DAP SAP90/PSD-95-ASSOCIATED PROTEIN"/>
    <property type="match status" value="1"/>
</dbReference>
<keyword evidence="4" id="KW-1185">Reference proteome</keyword>
<sequence length="647" mass="70490">MDRSLDSIGSCSLDVDADSSDISDTSGSLNFPTPISVKDITREFTANIRERCTLRSPLQPQPQRTITTTTAHINLDPQTGGVVRMVLSPPASDVVDDSQAEHTKNISSQSDGGNSLVVVDVVEKKPSYLNLACCVNGYSNLTTYDSKIRQDINKSREVSPIRPSTSSLQYCKRNNSLAAPVLHTMPLTTQPATAMSNKYTTIINETNNNNNNNNSSKNGLENGDHTYFNGNGAGKSYGATTSSFIQQRVERLYGPGALAQGFYSPKKHNSSSSQSPVAIRQKQQDQLQTSPQGSELSRKFKQLSPSKDYGEFRKKLQNNCTARSQEEQPTTVHNGDVDLPVFRHLSHEFRAQLPTVSPKRNVPRLSPAPEVVLPPTNGSLDVVDHEPLCTEEYMGTTKISAMEEVAAKATTPETTVSAAAIVTKDGNYFLKILKDEQVRLFALAAVADKYIDALSSNPDITEDTFGLLRSASGKARLLASQKIKQFEGLCHNNLNRSPEDAFPTTVDDLQGFWDMVYLQVTHVDSIFADIEQLKSNGWHRIIEPQTKAETPTIKTQKAGNLKTKTAGSSATSAKSSKIAASNSVAAMKREAQRQQLLEMKRKRREALATVAKQTACDGDINVDGGDFAVEPQATIGDSVNNAVKNSS</sequence>
<dbReference type="InParanoid" id="B4J9R0"/>
<dbReference type="SMR" id="B4J9R0"/>
<dbReference type="GO" id="GO:0099572">
    <property type="term" value="C:postsynaptic specialization"/>
    <property type="evidence" value="ECO:0007669"/>
    <property type="project" value="TreeGrafter"/>
</dbReference>
<feature type="region of interest" description="Disordered" evidence="2">
    <location>
        <begin position="260"/>
        <end position="308"/>
    </location>
</feature>
<feature type="region of interest" description="Disordered" evidence="2">
    <location>
        <begin position="1"/>
        <end position="26"/>
    </location>
</feature>
<dbReference type="HOGENOM" id="CLU_011221_0_0_1"/>
<feature type="compositionally biased region" description="Polar residues" evidence="2">
    <location>
        <begin position="284"/>
        <end position="295"/>
    </location>
</feature>
<protein>
    <submittedName>
        <fullName evidence="3">GH21456</fullName>
    </submittedName>
</protein>
<reference evidence="3 4" key="1">
    <citation type="journal article" date="2007" name="Nature">
        <title>Evolution of genes and genomes on the Drosophila phylogeny.</title>
        <authorList>
            <consortium name="Drosophila 12 Genomes Consortium"/>
            <person name="Clark A.G."/>
            <person name="Eisen M.B."/>
            <person name="Smith D.R."/>
            <person name="Bergman C.M."/>
            <person name="Oliver B."/>
            <person name="Markow T.A."/>
            <person name="Kaufman T.C."/>
            <person name="Kellis M."/>
            <person name="Gelbart W."/>
            <person name="Iyer V.N."/>
            <person name="Pollard D.A."/>
            <person name="Sackton T.B."/>
            <person name="Larracuente A.M."/>
            <person name="Singh N.D."/>
            <person name="Abad J.P."/>
            <person name="Abt D.N."/>
            <person name="Adryan B."/>
            <person name="Aguade M."/>
            <person name="Akashi H."/>
            <person name="Anderson W.W."/>
            <person name="Aquadro C.F."/>
            <person name="Ardell D.H."/>
            <person name="Arguello R."/>
            <person name="Artieri C.G."/>
            <person name="Barbash D.A."/>
            <person name="Barker D."/>
            <person name="Barsanti P."/>
            <person name="Batterham P."/>
            <person name="Batzoglou S."/>
            <person name="Begun D."/>
            <person name="Bhutkar A."/>
            <person name="Blanco E."/>
            <person name="Bosak S.A."/>
            <person name="Bradley R.K."/>
            <person name="Brand A.D."/>
            <person name="Brent M.R."/>
            <person name="Brooks A.N."/>
            <person name="Brown R.H."/>
            <person name="Butlin R.K."/>
            <person name="Caggese C."/>
            <person name="Calvi B.R."/>
            <person name="Bernardo de Carvalho A."/>
            <person name="Caspi A."/>
            <person name="Castrezana S."/>
            <person name="Celniker S.E."/>
            <person name="Chang J.L."/>
            <person name="Chapple C."/>
            <person name="Chatterji S."/>
            <person name="Chinwalla A."/>
            <person name="Civetta A."/>
            <person name="Clifton S.W."/>
            <person name="Comeron J.M."/>
            <person name="Costello J.C."/>
            <person name="Coyne J.A."/>
            <person name="Daub J."/>
            <person name="David R.G."/>
            <person name="Delcher A.L."/>
            <person name="Delehaunty K."/>
            <person name="Do C.B."/>
            <person name="Ebling H."/>
            <person name="Edwards K."/>
            <person name="Eickbush T."/>
            <person name="Evans J.D."/>
            <person name="Filipski A."/>
            <person name="Findeiss S."/>
            <person name="Freyhult E."/>
            <person name="Fulton L."/>
            <person name="Fulton R."/>
            <person name="Garcia A.C."/>
            <person name="Gardiner A."/>
            <person name="Garfield D.A."/>
            <person name="Garvin B.E."/>
            <person name="Gibson G."/>
            <person name="Gilbert D."/>
            <person name="Gnerre S."/>
            <person name="Godfrey J."/>
            <person name="Good R."/>
            <person name="Gotea V."/>
            <person name="Gravely B."/>
            <person name="Greenberg A.J."/>
            <person name="Griffiths-Jones S."/>
            <person name="Gross S."/>
            <person name="Guigo R."/>
            <person name="Gustafson E.A."/>
            <person name="Haerty W."/>
            <person name="Hahn M.W."/>
            <person name="Halligan D.L."/>
            <person name="Halpern A.L."/>
            <person name="Halter G.M."/>
            <person name="Han M.V."/>
            <person name="Heger A."/>
            <person name="Hillier L."/>
            <person name="Hinrichs A.S."/>
            <person name="Holmes I."/>
            <person name="Hoskins R.A."/>
            <person name="Hubisz M.J."/>
            <person name="Hultmark D."/>
            <person name="Huntley M.A."/>
            <person name="Jaffe D.B."/>
            <person name="Jagadeeshan S."/>
            <person name="Jeck W.R."/>
            <person name="Johnson J."/>
            <person name="Jones C.D."/>
            <person name="Jordan W.C."/>
            <person name="Karpen G.H."/>
            <person name="Kataoka E."/>
            <person name="Keightley P.D."/>
            <person name="Kheradpour P."/>
            <person name="Kirkness E.F."/>
            <person name="Koerich L.B."/>
            <person name="Kristiansen K."/>
            <person name="Kudrna D."/>
            <person name="Kulathinal R.J."/>
            <person name="Kumar S."/>
            <person name="Kwok R."/>
            <person name="Lander E."/>
            <person name="Langley C.H."/>
            <person name="Lapoint R."/>
            <person name="Lazzaro B.P."/>
            <person name="Lee S.J."/>
            <person name="Levesque L."/>
            <person name="Li R."/>
            <person name="Lin C.F."/>
            <person name="Lin M.F."/>
            <person name="Lindblad-Toh K."/>
            <person name="Llopart A."/>
            <person name="Long M."/>
            <person name="Low L."/>
            <person name="Lozovsky E."/>
            <person name="Lu J."/>
            <person name="Luo M."/>
            <person name="Machado C.A."/>
            <person name="Makalowski W."/>
            <person name="Marzo M."/>
            <person name="Matsuda M."/>
            <person name="Matzkin L."/>
            <person name="McAllister B."/>
            <person name="McBride C.S."/>
            <person name="McKernan B."/>
            <person name="McKernan K."/>
            <person name="Mendez-Lago M."/>
            <person name="Minx P."/>
            <person name="Mollenhauer M.U."/>
            <person name="Montooth K."/>
            <person name="Mount S.M."/>
            <person name="Mu X."/>
            <person name="Myers E."/>
            <person name="Negre B."/>
            <person name="Newfeld S."/>
            <person name="Nielsen R."/>
            <person name="Noor M.A."/>
            <person name="O'Grady P."/>
            <person name="Pachter L."/>
            <person name="Papaceit M."/>
            <person name="Parisi M.J."/>
            <person name="Parisi M."/>
            <person name="Parts L."/>
            <person name="Pedersen J.S."/>
            <person name="Pesole G."/>
            <person name="Phillippy A.M."/>
            <person name="Ponting C.P."/>
            <person name="Pop M."/>
            <person name="Porcelli D."/>
            <person name="Powell J.R."/>
            <person name="Prohaska S."/>
            <person name="Pruitt K."/>
            <person name="Puig M."/>
            <person name="Quesneville H."/>
            <person name="Ram K.R."/>
            <person name="Rand D."/>
            <person name="Rasmussen M.D."/>
            <person name="Reed L.K."/>
            <person name="Reenan R."/>
            <person name="Reily A."/>
            <person name="Remington K.A."/>
            <person name="Rieger T.T."/>
            <person name="Ritchie M.G."/>
            <person name="Robin C."/>
            <person name="Rogers Y.H."/>
            <person name="Rohde C."/>
            <person name="Rozas J."/>
            <person name="Rubenfield M.J."/>
            <person name="Ruiz A."/>
            <person name="Russo S."/>
            <person name="Salzberg S.L."/>
            <person name="Sanchez-Gracia A."/>
            <person name="Saranga D.J."/>
            <person name="Sato H."/>
            <person name="Schaeffer S.W."/>
            <person name="Schatz M.C."/>
            <person name="Schlenke T."/>
            <person name="Schwartz R."/>
            <person name="Segarra C."/>
            <person name="Singh R.S."/>
            <person name="Sirot L."/>
            <person name="Sirota M."/>
            <person name="Sisneros N.B."/>
            <person name="Smith C.D."/>
            <person name="Smith T.F."/>
            <person name="Spieth J."/>
            <person name="Stage D.E."/>
            <person name="Stark A."/>
            <person name="Stephan W."/>
            <person name="Strausberg R.L."/>
            <person name="Strempel S."/>
            <person name="Sturgill D."/>
            <person name="Sutton G."/>
            <person name="Sutton G.G."/>
            <person name="Tao W."/>
            <person name="Teichmann S."/>
            <person name="Tobari Y.N."/>
            <person name="Tomimura Y."/>
            <person name="Tsolas J.M."/>
            <person name="Valente V.L."/>
            <person name="Venter E."/>
            <person name="Venter J.C."/>
            <person name="Vicario S."/>
            <person name="Vieira F.G."/>
            <person name="Vilella A.J."/>
            <person name="Villasante A."/>
            <person name="Walenz B."/>
            <person name="Wang J."/>
            <person name="Wasserman M."/>
            <person name="Watts T."/>
            <person name="Wilson D."/>
            <person name="Wilson R.K."/>
            <person name="Wing R.A."/>
            <person name="Wolfner M.F."/>
            <person name="Wong A."/>
            <person name="Wong G.K."/>
            <person name="Wu C.I."/>
            <person name="Wu G."/>
            <person name="Yamamoto D."/>
            <person name="Yang H.P."/>
            <person name="Yang S.P."/>
            <person name="Yorke J.A."/>
            <person name="Yoshida K."/>
            <person name="Zdobnov E."/>
            <person name="Zhang P."/>
            <person name="Zhang Y."/>
            <person name="Zimin A.V."/>
            <person name="Baldwin J."/>
            <person name="Abdouelleil A."/>
            <person name="Abdulkadir J."/>
            <person name="Abebe A."/>
            <person name="Abera B."/>
            <person name="Abreu J."/>
            <person name="Acer S.C."/>
            <person name="Aftuck L."/>
            <person name="Alexander A."/>
            <person name="An P."/>
            <person name="Anderson E."/>
            <person name="Anderson S."/>
            <person name="Arachi H."/>
            <person name="Azer M."/>
            <person name="Bachantsang P."/>
            <person name="Barry A."/>
            <person name="Bayul T."/>
            <person name="Berlin A."/>
            <person name="Bessette D."/>
            <person name="Bloom T."/>
            <person name="Blye J."/>
            <person name="Boguslavskiy L."/>
            <person name="Bonnet C."/>
            <person name="Boukhgalter B."/>
            <person name="Bourzgui I."/>
            <person name="Brown A."/>
            <person name="Cahill P."/>
            <person name="Channer S."/>
            <person name="Cheshatsang Y."/>
            <person name="Chuda L."/>
            <person name="Citroen M."/>
            <person name="Collymore A."/>
            <person name="Cooke P."/>
            <person name="Costello M."/>
            <person name="D'Aco K."/>
            <person name="Daza R."/>
            <person name="De Haan G."/>
            <person name="DeGray S."/>
            <person name="DeMaso C."/>
            <person name="Dhargay N."/>
            <person name="Dooley K."/>
            <person name="Dooley E."/>
            <person name="Doricent M."/>
            <person name="Dorje P."/>
            <person name="Dorjee K."/>
            <person name="Dupes A."/>
            <person name="Elong R."/>
            <person name="Falk J."/>
            <person name="Farina A."/>
            <person name="Faro S."/>
            <person name="Ferguson D."/>
            <person name="Fisher S."/>
            <person name="Foley C.D."/>
            <person name="Franke A."/>
            <person name="Friedrich D."/>
            <person name="Gadbois L."/>
            <person name="Gearin G."/>
            <person name="Gearin C.R."/>
            <person name="Giannoukos G."/>
            <person name="Goode T."/>
            <person name="Graham J."/>
            <person name="Grandbois E."/>
            <person name="Grewal S."/>
            <person name="Gyaltsen K."/>
            <person name="Hafez N."/>
            <person name="Hagos B."/>
            <person name="Hall J."/>
            <person name="Henson C."/>
            <person name="Hollinger A."/>
            <person name="Honan T."/>
            <person name="Huard M.D."/>
            <person name="Hughes L."/>
            <person name="Hurhula B."/>
            <person name="Husby M.E."/>
            <person name="Kamat A."/>
            <person name="Kanga B."/>
            <person name="Kashin S."/>
            <person name="Khazanovich D."/>
            <person name="Kisner P."/>
            <person name="Lance K."/>
            <person name="Lara M."/>
            <person name="Lee W."/>
            <person name="Lennon N."/>
            <person name="Letendre F."/>
            <person name="LeVine R."/>
            <person name="Lipovsky A."/>
            <person name="Liu X."/>
            <person name="Liu J."/>
            <person name="Liu S."/>
            <person name="Lokyitsang T."/>
            <person name="Lokyitsang Y."/>
            <person name="Lubonja R."/>
            <person name="Lui A."/>
            <person name="MacDonald P."/>
            <person name="Magnisalis V."/>
            <person name="Maru K."/>
            <person name="Matthews C."/>
            <person name="McCusker W."/>
            <person name="McDonough S."/>
            <person name="Mehta T."/>
            <person name="Meldrim J."/>
            <person name="Meneus L."/>
            <person name="Mihai O."/>
            <person name="Mihalev A."/>
            <person name="Mihova T."/>
            <person name="Mittelman R."/>
            <person name="Mlenga V."/>
            <person name="Montmayeur A."/>
            <person name="Mulrain L."/>
            <person name="Navidi A."/>
            <person name="Naylor J."/>
            <person name="Negash T."/>
            <person name="Nguyen T."/>
            <person name="Nguyen N."/>
            <person name="Nicol R."/>
            <person name="Norbu C."/>
            <person name="Norbu N."/>
            <person name="Novod N."/>
            <person name="O'Neill B."/>
            <person name="Osman S."/>
            <person name="Markiewicz E."/>
            <person name="Oyono O.L."/>
            <person name="Patti C."/>
            <person name="Phunkhang P."/>
            <person name="Pierre F."/>
            <person name="Priest M."/>
            <person name="Raghuraman S."/>
            <person name="Rege F."/>
            <person name="Reyes R."/>
            <person name="Rise C."/>
            <person name="Rogov P."/>
            <person name="Ross K."/>
            <person name="Ryan E."/>
            <person name="Settipalli S."/>
            <person name="Shea T."/>
            <person name="Sherpa N."/>
            <person name="Shi L."/>
            <person name="Shih D."/>
            <person name="Sparrow T."/>
            <person name="Spaulding J."/>
            <person name="Stalker J."/>
            <person name="Stange-Thomann N."/>
            <person name="Stavropoulos S."/>
            <person name="Stone C."/>
            <person name="Strader C."/>
            <person name="Tesfaye S."/>
            <person name="Thomson T."/>
            <person name="Thoulutsang Y."/>
            <person name="Thoulutsang D."/>
            <person name="Topham K."/>
            <person name="Topping I."/>
            <person name="Tsamla T."/>
            <person name="Vassiliev H."/>
            <person name="Vo A."/>
            <person name="Wangchuk T."/>
            <person name="Wangdi T."/>
            <person name="Weiand M."/>
            <person name="Wilkinson J."/>
            <person name="Wilson A."/>
            <person name="Yadav S."/>
            <person name="Young G."/>
            <person name="Yu Q."/>
            <person name="Zembek L."/>
            <person name="Zhong D."/>
            <person name="Zimmer A."/>
            <person name="Zwirko Z."/>
            <person name="Jaffe D.B."/>
            <person name="Alvarez P."/>
            <person name="Brockman W."/>
            <person name="Butler J."/>
            <person name="Chin C."/>
            <person name="Gnerre S."/>
            <person name="Grabherr M."/>
            <person name="Kleber M."/>
            <person name="Mauceli E."/>
            <person name="MacCallum I."/>
        </authorList>
    </citation>
    <scope>NUCLEOTIDE SEQUENCE [LARGE SCALE GENOMIC DNA]</scope>
    <source>
        <strain evidence="4">Tucson 15287-2541.00</strain>
    </source>
</reference>
<organism evidence="4">
    <name type="scientific">Drosophila grimshawi</name>
    <name type="common">Hawaiian fruit fly</name>
    <name type="synonym">Idiomyia grimshawi</name>
    <dbReference type="NCBI Taxonomy" id="7222"/>
    <lineage>
        <taxon>Eukaryota</taxon>
        <taxon>Metazoa</taxon>
        <taxon>Ecdysozoa</taxon>
        <taxon>Arthropoda</taxon>
        <taxon>Hexapoda</taxon>
        <taxon>Insecta</taxon>
        <taxon>Pterygota</taxon>
        <taxon>Neoptera</taxon>
        <taxon>Endopterygota</taxon>
        <taxon>Diptera</taxon>
        <taxon>Brachycera</taxon>
        <taxon>Muscomorpha</taxon>
        <taxon>Ephydroidea</taxon>
        <taxon>Drosophilidae</taxon>
        <taxon>Drosophila</taxon>
        <taxon>Hawaiian Drosophila</taxon>
    </lineage>
</organism>
<dbReference type="GO" id="GO:0023052">
    <property type="term" value="P:signaling"/>
    <property type="evidence" value="ECO:0007669"/>
    <property type="project" value="InterPro"/>
</dbReference>
<dbReference type="AlphaFoldDB" id="B4J9R0"/>
<dbReference type="PhylomeDB" id="B4J9R0"/>
<dbReference type="Pfam" id="PF03359">
    <property type="entry name" value="GKAP"/>
    <property type="match status" value="1"/>
</dbReference>
<dbReference type="GO" id="GO:0060090">
    <property type="term" value="F:molecular adaptor activity"/>
    <property type="evidence" value="ECO:0007669"/>
    <property type="project" value="TreeGrafter"/>
</dbReference>
<proteinExistence type="inferred from homology"/>
<dbReference type="InterPro" id="IPR005026">
    <property type="entry name" value="SAPAP"/>
</dbReference>
<dbReference type="OMA" id="RERCILR"/>
<evidence type="ECO:0000256" key="2">
    <source>
        <dbReference type="SAM" id="MobiDB-lite"/>
    </source>
</evidence>
<feature type="region of interest" description="Disordered" evidence="2">
    <location>
        <begin position="205"/>
        <end position="227"/>
    </location>
</feature>
<dbReference type="STRING" id="7222.B4J9R0"/>
<evidence type="ECO:0000256" key="1">
    <source>
        <dbReference type="ARBA" id="ARBA00008839"/>
    </source>
</evidence>
<comment type="similarity">
    <text evidence="1">Belongs to the SAPAP family.</text>
</comment>
<dbReference type="Proteomes" id="UP000001070">
    <property type="component" value="Unassembled WGS sequence"/>
</dbReference>
<accession>B4J9R0</accession>
<dbReference type="KEGG" id="dgr:6559592"/>
<feature type="compositionally biased region" description="Low complexity" evidence="2">
    <location>
        <begin position="205"/>
        <end position="221"/>
    </location>
</feature>
<feature type="compositionally biased region" description="Polar residues" evidence="2">
    <location>
        <begin position="547"/>
        <end position="558"/>
    </location>
</feature>
<dbReference type="OrthoDB" id="10036956at2759"/>
<dbReference type="eggNOG" id="KOG3971">
    <property type="taxonomic scope" value="Eukaryota"/>
</dbReference>
<name>B4J9R0_DROGR</name>
<evidence type="ECO:0000313" key="4">
    <source>
        <dbReference type="Proteomes" id="UP000001070"/>
    </source>
</evidence>
<gene>
    <name evidence="3" type="primary">Dgri\GH21456</name>
    <name evidence="3" type="ORF">Dgri_GH21456</name>
</gene>
<dbReference type="FunCoup" id="B4J9R0">
    <property type="interactions" value="6"/>
</dbReference>
<feature type="region of interest" description="Disordered" evidence="2">
    <location>
        <begin position="93"/>
        <end position="112"/>
    </location>
</feature>
<feature type="compositionally biased region" description="Low complexity" evidence="2">
    <location>
        <begin position="562"/>
        <end position="577"/>
    </location>
</feature>
<feature type="region of interest" description="Disordered" evidence="2">
    <location>
        <begin position="544"/>
        <end position="577"/>
    </location>
</feature>